<dbReference type="RefSeq" id="WP_100389147.1">
    <property type="nucleotide sequence ID" value="NZ_BMZU01000001.1"/>
</dbReference>
<dbReference type="GO" id="GO:0003824">
    <property type="term" value="F:catalytic activity"/>
    <property type="evidence" value="ECO:0007669"/>
    <property type="project" value="UniProtKB-ARBA"/>
</dbReference>
<evidence type="ECO:0000259" key="1">
    <source>
        <dbReference type="Pfam" id="PF12697"/>
    </source>
</evidence>
<dbReference type="InterPro" id="IPR050266">
    <property type="entry name" value="AB_hydrolase_sf"/>
</dbReference>
<dbReference type="InterPro" id="IPR000073">
    <property type="entry name" value="AB_hydrolase_1"/>
</dbReference>
<dbReference type="OrthoDB" id="27092at2"/>
<name>A0A2M9DA31_9MICO</name>
<dbReference type="PRINTS" id="PR00111">
    <property type="entry name" value="ABHYDROLASE"/>
</dbReference>
<dbReference type="InterPro" id="IPR029058">
    <property type="entry name" value="AB_hydrolase_fold"/>
</dbReference>
<comment type="caution">
    <text evidence="2">The sequence shown here is derived from an EMBL/GenBank/DDBJ whole genome shotgun (WGS) entry which is preliminary data.</text>
</comment>
<organism evidence="2 3">
    <name type="scientific">Salinibacterium amurskyense</name>
    <dbReference type="NCBI Taxonomy" id="205941"/>
    <lineage>
        <taxon>Bacteria</taxon>
        <taxon>Bacillati</taxon>
        <taxon>Actinomycetota</taxon>
        <taxon>Actinomycetes</taxon>
        <taxon>Micrococcales</taxon>
        <taxon>Microbacteriaceae</taxon>
        <taxon>Salinibacterium</taxon>
    </lineage>
</organism>
<protein>
    <submittedName>
        <fullName evidence="2">Pimeloyl-ACP methyl ester carboxylesterase</fullName>
    </submittedName>
</protein>
<keyword evidence="3" id="KW-1185">Reference proteome</keyword>
<dbReference type="AlphaFoldDB" id="A0A2M9DA31"/>
<feature type="domain" description="AB hydrolase-1" evidence="1">
    <location>
        <begin position="53"/>
        <end position="298"/>
    </location>
</feature>
<sequence length="314" mass="32839">MNTTPATSTQYNAENRFDRATAGMTRVVVPTDLGDVVAHVDPNAAALSDSATLLLHGAAGSWTTWLPLIRASHATGRPLTNVVALDLPGWGESGSIAASATVEDLADAVAHVARTLGYAKWSIFGHSLGGHLALTIAARHPERTVSVTAISATGPGALSVLRHPIRHFGVLPLLGGMLGAMRFLSALGPAGTVLVRTLHRLRLLGPLGSPLFAHRGTLDSSVIDSLASEVRPTAFVRAAVAAARYDETQWASIQCPVTLVRGDRDVFVSSADDDWFASVLPHASQQVASNAGHFAHIESFEAPHSTTDGTHLAA</sequence>
<reference evidence="2 3" key="1">
    <citation type="submission" date="2017-11" db="EMBL/GenBank/DDBJ databases">
        <title>Genomic Encyclopedia of Archaeal and Bacterial Type Strains, Phase II (KMG-II): From Individual Species to Whole Genera.</title>
        <authorList>
            <person name="Goeker M."/>
        </authorList>
    </citation>
    <scope>NUCLEOTIDE SEQUENCE [LARGE SCALE GENOMIC DNA]</scope>
    <source>
        <strain evidence="2 3">DSM 16400</strain>
    </source>
</reference>
<dbReference type="Pfam" id="PF12697">
    <property type="entry name" value="Abhydrolase_6"/>
    <property type="match status" value="1"/>
</dbReference>
<dbReference type="PANTHER" id="PTHR43798">
    <property type="entry name" value="MONOACYLGLYCEROL LIPASE"/>
    <property type="match status" value="1"/>
</dbReference>
<evidence type="ECO:0000313" key="3">
    <source>
        <dbReference type="Proteomes" id="UP000231742"/>
    </source>
</evidence>
<dbReference type="Proteomes" id="UP000231742">
    <property type="component" value="Unassembled WGS sequence"/>
</dbReference>
<dbReference type="SUPFAM" id="SSF53474">
    <property type="entry name" value="alpha/beta-Hydrolases"/>
    <property type="match status" value="1"/>
</dbReference>
<accession>A0A2M9DA31</accession>
<dbReference type="EMBL" id="PGFH01000001">
    <property type="protein sequence ID" value="PJJ82564.1"/>
    <property type="molecule type" value="Genomic_DNA"/>
</dbReference>
<evidence type="ECO:0000313" key="2">
    <source>
        <dbReference type="EMBL" id="PJJ82564.1"/>
    </source>
</evidence>
<dbReference type="Gene3D" id="3.40.50.1820">
    <property type="entry name" value="alpha/beta hydrolase"/>
    <property type="match status" value="1"/>
</dbReference>
<proteinExistence type="predicted"/>
<gene>
    <name evidence="2" type="ORF">CLV85_1766</name>
</gene>